<feature type="transmembrane region" description="Helical" evidence="7">
    <location>
        <begin position="90"/>
        <end position="116"/>
    </location>
</feature>
<accession>A0ABV9Q4X3</accession>
<feature type="transmembrane region" description="Helical" evidence="7">
    <location>
        <begin position="211"/>
        <end position="228"/>
    </location>
</feature>
<protein>
    <submittedName>
        <fullName evidence="9">MDR family MFS transporter</fullName>
    </submittedName>
</protein>
<feature type="transmembrane region" description="Helical" evidence="7">
    <location>
        <begin position="49"/>
        <end position="69"/>
    </location>
</feature>
<feature type="transmembrane region" description="Helical" evidence="7">
    <location>
        <begin position="12"/>
        <end position="37"/>
    </location>
</feature>
<gene>
    <name evidence="9" type="ORF">ACFO8Q_10115</name>
</gene>
<evidence type="ECO:0000256" key="2">
    <source>
        <dbReference type="ARBA" id="ARBA00022448"/>
    </source>
</evidence>
<dbReference type="Gene3D" id="1.20.1250.20">
    <property type="entry name" value="MFS general substrate transporter like domains"/>
    <property type="match status" value="1"/>
</dbReference>
<dbReference type="PRINTS" id="PR01988">
    <property type="entry name" value="EXPORTERBACE"/>
</dbReference>
<dbReference type="InterPro" id="IPR036259">
    <property type="entry name" value="MFS_trans_sf"/>
</dbReference>
<evidence type="ECO:0000259" key="8">
    <source>
        <dbReference type="PROSITE" id="PS50850"/>
    </source>
</evidence>
<evidence type="ECO:0000256" key="5">
    <source>
        <dbReference type="ARBA" id="ARBA00022989"/>
    </source>
</evidence>
<feature type="transmembrane region" description="Helical" evidence="7">
    <location>
        <begin position="248"/>
        <end position="268"/>
    </location>
</feature>
<dbReference type="InterPro" id="IPR050171">
    <property type="entry name" value="MFS_Transporters"/>
</dbReference>
<evidence type="ECO:0000256" key="3">
    <source>
        <dbReference type="ARBA" id="ARBA00022475"/>
    </source>
</evidence>
<feature type="transmembrane region" description="Helical" evidence="7">
    <location>
        <begin position="157"/>
        <end position="177"/>
    </location>
</feature>
<dbReference type="InterPro" id="IPR011701">
    <property type="entry name" value="MFS"/>
</dbReference>
<evidence type="ECO:0000256" key="1">
    <source>
        <dbReference type="ARBA" id="ARBA00004651"/>
    </source>
</evidence>
<dbReference type="EMBL" id="JBHSHC010000086">
    <property type="protein sequence ID" value="MFC4767712.1"/>
    <property type="molecule type" value="Genomic_DNA"/>
</dbReference>
<comment type="subcellular location">
    <subcellularLocation>
        <location evidence="1">Cell membrane</location>
        <topology evidence="1">Multi-pass membrane protein</topology>
    </subcellularLocation>
</comment>
<keyword evidence="6 7" id="KW-0472">Membrane</keyword>
<evidence type="ECO:0000256" key="6">
    <source>
        <dbReference type="ARBA" id="ARBA00023136"/>
    </source>
</evidence>
<dbReference type="Proteomes" id="UP001596002">
    <property type="component" value="Unassembled WGS sequence"/>
</dbReference>
<dbReference type="SUPFAM" id="SSF103473">
    <property type="entry name" value="MFS general substrate transporter"/>
    <property type="match status" value="1"/>
</dbReference>
<evidence type="ECO:0000313" key="9">
    <source>
        <dbReference type="EMBL" id="MFC4767712.1"/>
    </source>
</evidence>
<proteinExistence type="predicted"/>
<feature type="transmembrane region" description="Helical" evidence="7">
    <location>
        <begin position="369"/>
        <end position="388"/>
    </location>
</feature>
<feature type="domain" description="Major facilitator superfamily (MFS) profile" evidence="8">
    <location>
        <begin position="11"/>
        <end position="390"/>
    </location>
</feature>
<dbReference type="InterPro" id="IPR022324">
    <property type="entry name" value="Bacilysin_exporter_BacE_put"/>
</dbReference>
<comment type="caution">
    <text evidence="9">The sequence shown here is derived from an EMBL/GenBank/DDBJ whole genome shotgun (WGS) entry which is preliminary data.</text>
</comment>
<organism evidence="9 10">
    <name type="scientific">Effusibacillus consociatus</name>
    <dbReference type="NCBI Taxonomy" id="1117041"/>
    <lineage>
        <taxon>Bacteria</taxon>
        <taxon>Bacillati</taxon>
        <taxon>Bacillota</taxon>
        <taxon>Bacilli</taxon>
        <taxon>Bacillales</taxon>
        <taxon>Alicyclobacillaceae</taxon>
        <taxon>Effusibacillus</taxon>
    </lineage>
</organism>
<keyword evidence="3" id="KW-1003">Cell membrane</keyword>
<keyword evidence="5 7" id="KW-1133">Transmembrane helix</keyword>
<dbReference type="PROSITE" id="PS50850">
    <property type="entry name" value="MFS"/>
    <property type="match status" value="1"/>
</dbReference>
<sequence>MNVASLSFGRSLWVLLSGILFTHLGYYLILPLLAIILSTEKGLTVGQTGLVLGTGSIFFLSGSLLGGWLNDRLGQRRTLVLGLFLRAIGLLSYGFVSTLPLLFTASIVTGIGGGIYTPPAKAGISTFAAEHNKTTAFSFRGIAANIGVTVGPLLGTLLATGTTLDLFLVASLIYVGLGISHQLLLPADCTQPPCEKPTGGYAAEILKDRPFLIFSLVTVFVWALYAQFTFSIPLRATEILPNPKSVGLLWSITSIMIIFLQAPITRYTSVRWHPLLILASGTVLMGAGLGSVMWATQFSHLVLSIAVFTLGEMFVMPTVDTVVSQLAKPQLIGTYFGIASLVWGMGEALGNMGGGQLMGFARSWDAPTLPWAVFAVTGAVLGFILVGLRKWPHLSVPLSDAYAERTEESLSPTVLWRRKLKKR</sequence>
<dbReference type="Pfam" id="PF07690">
    <property type="entry name" value="MFS_1"/>
    <property type="match status" value="1"/>
</dbReference>
<evidence type="ECO:0000256" key="7">
    <source>
        <dbReference type="SAM" id="Phobius"/>
    </source>
</evidence>
<keyword evidence="2" id="KW-0813">Transport</keyword>
<feature type="transmembrane region" description="Helical" evidence="7">
    <location>
        <begin position="301"/>
        <end position="319"/>
    </location>
</feature>
<evidence type="ECO:0000313" key="10">
    <source>
        <dbReference type="Proteomes" id="UP001596002"/>
    </source>
</evidence>
<name>A0ABV9Q4X3_9BACL</name>
<dbReference type="CDD" id="cd17329">
    <property type="entry name" value="MFS_MdtH_MDR_like"/>
    <property type="match status" value="1"/>
</dbReference>
<dbReference type="PANTHER" id="PTHR23517">
    <property type="entry name" value="RESISTANCE PROTEIN MDTM, PUTATIVE-RELATED-RELATED"/>
    <property type="match status" value="1"/>
</dbReference>
<dbReference type="InterPro" id="IPR020846">
    <property type="entry name" value="MFS_dom"/>
</dbReference>
<keyword evidence="4 7" id="KW-0812">Transmembrane</keyword>
<keyword evidence="10" id="KW-1185">Reference proteome</keyword>
<reference evidence="10" key="1">
    <citation type="journal article" date="2019" name="Int. J. Syst. Evol. Microbiol.">
        <title>The Global Catalogue of Microorganisms (GCM) 10K type strain sequencing project: providing services to taxonomists for standard genome sequencing and annotation.</title>
        <authorList>
            <consortium name="The Broad Institute Genomics Platform"/>
            <consortium name="The Broad Institute Genome Sequencing Center for Infectious Disease"/>
            <person name="Wu L."/>
            <person name="Ma J."/>
        </authorList>
    </citation>
    <scope>NUCLEOTIDE SEQUENCE [LARGE SCALE GENOMIC DNA]</scope>
    <source>
        <strain evidence="10">WYCCWR 12678</strain>
    </source>
</reference>
<dbReference type="PANTHER" id="PTHR23517:SF2">
    <property type="entry name" value="MULTIDRUG RESISTANCE PROTEIN MDTH"/>
    <property type="match status" value="1"/>
</dbReference>
<evidence type="ECO:0000256" key="4">
    <source>
        <dbReference type="ARBA" id="ARBA00022692"/>
    </source>
</evidence>
<feature type="transmembrane region" description="Helical" evidence="7">
    <location>
        <begin position="275"/>
        <end position="295"/>
    </location>
</feature>